<proteinExistence type="predicted"/>
<dbReference type="EMBL" id="GGEC01058105">
    <property type="protein sequence ID" value="MBX38589.1"/>
    <property type="molecule type" value="Transcribed_RNA"/>
</dbReference>
<reference evidence="1" key="1">
    <citation type="submission" date="2018-02" db="EMBL/GenBank/DDBJ databases">
        <title>Rhizophora mucronata_Transcriptome.</title>
        <authorList>
            <person name="Meera S.P."/>
            <person name="Sreeshan A."/>
            <person name="Augustine A."/>
        </authorList>
    </citation>
    <scope>NUCLEOTIDE SEQUENCE</scope>
    <source>
        <tissue evidence="1">Leaf</tissue>
    </source>
</reference>
<name>A0A2P2N7W7_RHIMU</name>
<protein>
    <submittedName>
        <fullName evidence="1">Uncharacterized protein</fullName>
    </submittedName>
</protein>
<organism evidence="1">
    <name type="scientific">Rhizophora mucronata</name>
    <name type="common">Asiatic mangrove</name>
    <dbReference type="NCBI Taxonomy" id="61149"/>
    <lineage>
        <taxon>Eukaryota</taxon>
        <taxon>Viridiplantae</taxon>
        <taxon>Streptophyta</taxon>
        <taxon>Embryophyta</taxon>
        <taxon>Tracheophyta</taxon>
        <taxon>Spermatophyta</taxon>
        <taxon>Magnoliopsida</taxon>
        <taxon>eudicotyledons</taxon>
        <taxon>Gunneridae</taxon>
        <taxon>Pentapetalae</taxon>
        <taxon>rosids</taxon>
        <taxon>fabids</taxon>
        <taxon>Malpighiales</taxon>
        <taxon>Rhizophoraceae</taxon>
        <taxon>Rhizophora</taxon>
    </lineage>
</organism>
<accession>A0A2P2N7W7</accession>
<dbReference type="AlphaFoldDB" id="A0A2P2N7W7"/>
<sequence length="28" mass="3188">MFSRLISSSSRAIAHKNIVLHMRFGQLS</sequence>
<evidence type="ECO:0000313" key="1">
    <source>
        <dbReference type="EMBL" id="MBX38589.1"/>
    </source>
</evidence>